<dbReference type="InterPro" id="IPR001279">
    <property type="entry name" value="Metallo-B-lactamas"/>
</dbReference>
<dbReference type="Pfam" id="PF00753">
    <property type="entry name" value="Lactamase_B"/>
    <property type="match status" value="1"/>
</dbReference>
<evidence type="ECO:0000259" key="2">
    <source>
        <dbReference type="SMART" id="SM00849"/>
    </source>
</evidence>
<dbReference type="InterPro" id="IPR050662">
    <property type="entry name" value="Sec-metab_biosynth-thioest"/>
</dbReference>
<evidence type="ECO:0000313" key="3">
    <source>
        <dbReference type="EMBL" id="MYZ47102.1"/>
    </source>
</evidence>
<dbReference type="InterPro" id="IPR048933">
    <property type="entry name" value="B_lactamase-like_C"/>
</dbReference>
<dbReference type="PANTHER" id="PTHR23131:SF4">
    <property type="entry name" value="METALLO-BETA-LACTAMASE SUPERFAMILY POTEIN"/>
    <property type="match status" value="1"/>
</dbReference>
<dbReference type="InterPro" id="IPR036866">
    <property type="entry name" value="RibonucZ/Hydroxyglut_hydro"/>
</dbReference>
<keyword evidence="4" id="KW-1185">Reference proteome</keyword>
<dbReference type="EMBL" id="SPKJ01000010">
    <property type="protein sequence ID" value="MYZ47102.1"/>
    <property type="molecule type" value="Genomic_DNA"/>
</dbReference>
<feature type="domain" description="Metallo-beta-lactamase" evidence="2">
    <location>
        <begin position="72"/>
        <end position="288"/>
    </location>
</feature>
<evidence type="ECO:0000256" key="1">
    <source>
        <dbReference type="SAM" id="MobiDB-lite"/>
    </source>
</evidence>
<comment type="caution">
    <text evidence="3">The sequence shown here is derived from an EMBL/GenBank/DDBJ whole genome shotgun (WGS) entry which is preliminary data.</text>
</comment>
<dbReference type="Proteomes" id="UP000773614">
    <property type="component" value="Unassembled WGS sequence"/>
</dbReference>
<dbReference type="Gene3D" id="3.60.15.10">
    <property type="entry name" value="Ribonuclease Z/Hydroxyacylglutathione hydrolase-like"/>
    <property type="match status" value="1"/>
</dbReference>
<dbReference type="PANTHER" id="PTHR23131">
    <property type="entry name" value="ENDORIBONUCLEASE LACTB2"/>
    <property type="match status" value="1"/>
</dbReference>
<accession>A0A964T366</accession>
<dbReference type="Gene3D" id="1.10.10.10">
    <property type="entry name" value="Winged helix-like DNA-binding domain superfamily/Winged helix DNA-binding domain"/>
    <property type="match status" value="1"/>
</dbReference>
<dbReference type="Pfam" id="PF21221">
    <property type="entry name" value="B_lactamase-like_C"/>
    <property type="match status" value="1"/>
</dbReference>
<gene>
    <name evidence="3" type="ORF">E4O86_05175</name>
</gene>
<protein>
    <submittedName>
        <fullName evidence="3">MBL fold metallo-hydrolase</fullName>
    </submittedName>
</protein>
<reference evidence="3" key="1">
    <citation type="submission" date="2019-03" db="EMBL/GenBank/DDBJ databases">
        <title>Afifella sp. nov., isolated from activated sludge.</title>
        <authorList>
            <person name="Li Q."/>
            <person name="Liu Y."/>
        </authorList>
    </citation>
    <scope>NUCLEOTIDE SEQUENCE</scope>
    <source>
        <strain evidence="3">L72</strain>
    </source>
</reference>
<sequence>MPGWWRPSSMRPGRCAARPSRKASRMPPEDSMGVDSQPPATFQEPLPIGSWREIADGIFRLSIPVPFRGLRQVNLWLIRDGSGWTMVDCGWGDQETRDLITAAWDDILGGRPVTRLVVTHFHPDHMGNCAWIASHWNLLPHVTQTEWMAANLAVRNLYSDDVETRARFFVQNGLSEELLQVFHDGVILYHRGVDLPEQFCRLRDGEDLRIDGRDWRIITGAGHSPEMATLYDRARDIYLAGDQILPKITSNVSVWPWEPLADPLYDFLTSLERIATIVPDSAIVLPSHRDPFRGPRRRVAELKAHHAHRLEVLKADMRRQGEASAGACLAALFQGTLDGHQVAFAMAEALAHLNYLVRRGEAERIERSDGSVRFKLIED</sequence>
<organism evidence="3 4">
    <name type="scientific">Propylenella binzhouense</name>
    <dbReference type="NCBI Taxonomy" id="2555902"/>
    <lineage>
        <taxon>Bacteria</taxon>
        <taxon>Pseudomonadati</taxon>
        <taxon>Pseudomonadota</taxon>
        <taxon>Alphaproteobacteria</taxon>
        <taxon>Hyphomicrobiales</taxon>
        <taxon>Propylenellaceae</taxon>
        <taxon>Propylenella</taxon>
    </lineage>
</organism>
<feature type="region of interest" description="Disordered" evidence="1">
    <location>
        <begin position="1"/>
        <end position="42"/>
    </location>
</feature>
<proteinExistence type="predicted"/>
<name>A0A964T366_9HYPH</name>
<dbReference type="InterPro" id="IPR036388">
    <property type="entry name" value="WH-like_DNA-bd_sf"/>
</dbReference>
<evidence type="ECO:0000313" key="4">
    <source>
        <dbReference type="Proteomes" id="UP000773614"/>
    </source>
</evidence>
<dbReference type="SMART" id="SM00849">
    <property type="entry name" value="Lactamase_B"/>
    <property type="match status" value="1"/>
</dbReference>
<dbReference type="SUPFAM" id="SSF56281">
    <property type="entry name" value="Metallo-hydrolase/oxidoreductase"/>
    <property type="match status" value="1"/>
</dbReference>
<dbReference type="AlphaFoldDB" id="A0A964T366"/>